<dbReference type="EMBL" id="CAXKWB010012542">
    <property type="protein sequence ID" value="CAL4104941.1"/>
    <property type="molecule type" value="Genomic_DNA"/>
</dbReference>
<dbReference type="InterPro" id="IPR016024">
    <property type="entry name" value="ARM-type_fold"/>
</dbReference>
<dbReference type="InterPro" id="IPR015255">
    <property type="entry name" value="Vitellinogen_open_b-sht"/>
</dbReference>
<reference evidence="2 3" key="1">
    <citation type="submission" date="2024-05" db="EMBL/GenBank/DDBJ databases">
        <authorList>
            <person name="Wallberg A."/>
        </authorList>
    </citation>
    <scope>NUCLEOTIDE SEQUENCE [LARGE SCALE GENOMIC DNA]</scope>
</reference>
<dbReference type="SUPFAM" id="SSF56968">
    <property type="entry name" value="Lipovitellin-phosvitin complex, beta-sheet shell regions"/>
    <property type="match status" value="1"/>
</dbReference>
<evidence type="ECO:0000259" key="1">
    <source>
        <dbReference type="SMART" id="SM01169"/>
    </source>
</evidence>
<comment type="caution">
    <text evidence="2">The sequence shown here is derived from an EMBL/GenBank/DDBJ whole genome shotgun (WGS) entry which is preliminary data.</text>
</comment>
<dbReference type="SUPFAM" id="SSF48431">
    <property type="entry name" value="Lipovitellin-phosvitin complex, superhelical domain"/>
    <property type="match status" value="1"/>
</dbReference>
<dbReference type="Pfam" id="PF09172">
    <property type="entry name" value="Vit_open_b-sht"/>
    <property type="match status" value="1"/>
</dbReference>
<feature type="domain" description="Vitellinogen open beta-sheet" evidence="1">
    <location>
        <begin position="78"/>
        <end position="382"/>
    </location>
</feature>
<gene>
    <name evidence="2" type="ORF">MNOR_LOCUS17893</name>
</gene>
<dbReference type="PANTHER" id="PTHR23345:SF15">
    <property type="entry name" value="VITELLOGENIN 1-RELATED"/>
    <property type="match status" value="1"/>
</dbReference>
<organism evidence="2 3">
    <name type="scientific">Meganyctiphanes norvegica</name>
    <name type="common">Northern krill</name>
    <name type="synonym">Thysanopoda norvegica</name>
    <dbReference type="NCBI Taxonomy" id="48144"/>
    <lineage>
        <taxon>Eukaryota</taxon>
        <taxon>Metazoa</taxon>
        <taxon>Ecdysozoa</taxon>
        <taxon>Arthropoda</taxon>
        <taxon>Crustacea</taxon>
        <taxon>Multicrustacea</taxon>
        <taxon>Malacostraca</taxon>
        <taxon>Eumalacostraca</taxon>
        <taxon>Eucarida</taxon>
        <taxon>Euphausiacea</taxon>
        <taxon>Euphausiidae</taxon>
        <taxon>Meganyctiphanes</taxon>
    </lineage>
</organism>
<proteinExistence type="predicted"/>
<dbReference type="Proteomes" id="UP001497623">
    <property type="component" value="Unassembled WGS sequence"/>
</dbReference>
<dbReference type="InterPro" id="IPR050733">
    <property type="entry name" value="Vitellogenin/Apolipophorin"/>
</dbReference>
<evidence type="ECO:0000313" key="3">
    <source>
        <dbReference type="Proteomes" id="UP001497623"/>
    </source>
</evidence>
<sequence length="1921" mass="215300">MNTEVRIGSYLAAIRCAEASDLQEIITKIDTDSNKQVQSFVFTHLNNLKETNWPVKEHLHKFLSNFNIPSTYQSNIFKYSKNIEVSYNTPVLGLGAAVDTGVVYEKDSYLPRLINLGLDMNLLGSFINIGEVGARVEGLDPIIKEVFGPESYLYKTPLRKIVQDSSLFIKQNGGGLFKQLENLIKQEGSFDVNALMQTVSKFLMANNIKLPKTDLYTKLMGQEFAFLSVAGPMQEVNINNVIETITSAVVDALVAAKDLNIDTVRAAHLHLHYSLPTIQGIPLKIKLEGTAVTGIQVLSKFESKANAHDAILKIIPSLNIAIDGHIGYGSVTKHGLKMKNSVYSTNGLAIYATLKNGKDFEVKFELPEKMELINVKSEVYLMTGNKMMDEVKLSTNAINDPRITEQHCSNLVEHITGLHVCYDVNIPNVISSKSLPLGLPVIFKVYLQKSDSNMKGYRIQATLKNKVDKKVLKMVAGTYGSAASAEASAKFTYTKEGNTYLTAADIKSAWLASNVEATFVHTTELVSLKLKADYKLNSGSPVAVACKFDIKNEEVANVKQYQISGFAGFTNSLTETHKLLDVKLRLMLNGGYTNAKLLAKAETLLLPITIGVELDVPTKSPWFMVVQKAELKVAVRKAIAFEGLILRKGAGQYLNSVKIHYYGSNIIEIEVSHDITGKLFENFSFITETKVMLGSQEIGTSFTVKHENSVIETIWELKNAGANIFIVNLKHIMEAKLYSTTIEVGLPTLPKTLKFNNVIEVVGFLNYKLITVVHLDNTALVHIEGPVSCQYGNAMMKYNIDLKIAGAFDGTIKFMHAALFSLEKTQLTIDMRHANTPLLFVDILADRTNVAEITAKAVIHLPIVLKAEYAAAINSGLIHTSMNTFVLPTTSLARRFKGYIDWNLKEQKVKVDFNWDAEKDNNKKLSFTTGYMVDTSMRKILVQGDLTLSTLAYGYKLETLLASPFEWFIGTSGIEFAVTAPSNKMFITKALCTVEHAESLVVIKPLLAFNTLNENKYEISGSLAAKKLPALWDFDISSQLTIAVPEMKKISVANKFLHEDKDGSCTITFKTGITGLYEPIALEISHEATVKGYTTMVKIENGARVSIVSSKIALITGLRAFDITIDAILPFTSVKSLAIRAAKTADGTATIIFSKNQLDLVKLHYIMASLYTHTISFECPSRTIELFASLNGNEMIVKVFPEKNLSTKMLETIVRVSKKTGSANIECFITAPSLANEIRIAAELALADPAKENLMSVNVQFPFAEFKKLLNVVVVELKKIHGDLVKDGLLPNITVLLKKLELLIRELPKYVNTLQIQILEIFTKYLTIVKNWTMKMWMLYEADVIAFLKNVQVELMRYWTILKIEVPIIFNEFMATLRKTELWKMLHGLFNKIINHFPAMFNILVDFYNKVVLTAVAEVKNVVHKIMTLPTFNFEAVWNILKTEVPAVVANLRTQLLNTELVTVVVIKVKEFAAHFPTVHKAVVDFWTHVIVPAYTDLVNMLKKFMKIQFTNVSVMITVFVEEILTVFNNFMTRLMNCEVVQMIITKCPTAYKAVVDFWTHVIVPAYADVVTMLKKLTKIQFTNVSERITVFVEEILTVFNNFMTHLMNCEVVQMIITNVKKIIKANPIIETLYATVLEVFNKTLVAFRDDLVMFYKRFMNFPMIKKLVDYILQILHSKDIRMAPLTWKSFTTVVHVFVTDVLGMTYTIAGNHFSTVVALPCSVSTLTNIWTSATTYLSAVVADVVNTWITVTETFPVAVATFKKHVFVMTEFIVEQIPITVKAIKSQVPKLINDLLPIINNFIEFLMNTEVFRFLMVKIEEVIIMYPAEFNAVKEFVENFIQFTFVTYNKMMEIPVIKKIVDYIWQLINRKDLHSSMVSSMSSVSSSVSSYTSSISSNVPLFVKLHTSSALSSWLASLAQ</sequence>
<dbReference type="InterPro" id="IPR015819">
    <property type="entry name" value="Lipid_transp_b-sht_shell"/>
</dbReference>
<keyword evidence="3" id="KW-1185">Reference proteome</keyword>
<name>A0AAV2R119_MEGNR</name>
<dbReference type="InterPro" id="IPR015817">
    <property type="entry name" value="Vitellinogen_open_b-sht_sub1"/>
</dbReference>
<dbReference type="GO" id="GO:0005319">
    <property type="term" value="F:lipid transporter activity"/>
    <property type="evidence" value="ECO:0007669"/>
    <property type="project" value="InterPro"/>
</dbReference>
<dbReference type="SMART" id="SM01169">
    <property type="entry name" value="DUF1943"/>
    <property type="match status" value="1"/>
</dbReference>
<dbReference type="PANTHER" id="PTHR23345">
    <property type="entry name" value="VITELLOGENIN-RELATED"/>
    <property type="match status" value="1"/>
</dbReference>
<dbReference type="InterPro" id="IPR011030">
    <property type="entry name" value="Lipovitellin_superhlx_dom"/>
</dbReference>
<evidence type="ECO:0000313" key="2">
    <source>
        <dbReference type="EMBL" id="CAL4104941.1"/>
    </source>
</evidence>
<accession>A0AAV2R119</accession>
<dbReference type="Gene3D" id="2.20.50.20">
    <property type="entry name" value="Lipovitellin. Chain A, domain 3"/>
    <property type="match status" value="1"/>
</dbReference>
<dbReference type="SUPFAM" id="SSF48371">
    <property type="entry name" value="ARM repeat"/>
    <property type="match status" value="1"/>
</dbReference>
<protein>
    <recommendedName>
        <fullName evidence="1">Vitellinogen open beta-sheet domain-containing protein</fullName>
    </recommendedName>
</protein>
<dbReference type="Gene3D" id="1.25.10.20">
    <property type="entry name" value="Vitellinogen, superhelical"/>
    <property type="match status" value="1"/>
</dbReference>